<dbReference type="GeneID" id="94829861"/>
<feature type="binding site" evidence="15">
    <location>
        <position position="782"/>
    </location>
    <ligand>
        <name>Mo-molybdopterin</name>
        <dbReference type="ChEBI" id="CHEBI:71302"/>
    </ligand>
    <ligandPart>
        <name>Mo</name>
        <dbReference type="ChEBI" id="CHEBI:28685"/>
    </ligandPart>
</feature>
<evidence type="ECO:0000256" key="7">
    <source>
        <dbReference type="ARBA" id="ARBA00022827"/>
    </source>
</evidence>
<protein>
    <submittedName>
        <fullName evidence="18">Aldehyde oxidase and xanthine dehydrogenase</fullName>
    </submittedName>
</protein>
<dbReference type="Gene3D" id="3.10.20.30">
    <property type="match status" value="1"/>
</dbReference>
<feature type="binding site" evidence="15">
    <location>
        <position position="169"/>
    </location>
    <ligand>
        <name>[2Fe-2S] cluster</name>
        <dbReference type="ChEBI" id="CHEBI:190135"/>
        <label>2</label>
    </ligand>
</feature>
<evidence type="ECO:0000256" key="5">
    <source>
        <dbReference type="ARBA" id="ARBA00022714"/>
    </source>
</evidence>
<comment type="similarity">
    <text evidence="2">Belongs to the xanthine dehydrogenase family.</text>
</comment>
<dbReference type="InterPro" id="IPR046867">
    <property type="entry name" value="AldOxase/xan_DH_MoCoBD2"/>
</dbReference>
<feature type="binding site" evidence="14">
    <location>
        <position position="898"/>
    </location>
    <ligand>
        <name>substrate</name>
    </ligand>
</feature>
<dbReference type="OrthoDB" id="8300278at2759"/>
<keyword evidence="11" id="KW-0520">NAD</keyword>
<dbReference type="GO" id="GO:0005506">
    <property type="term" value="F:iron ion binding"/>
    <property type="evidence" value="ECO:0007669"/>
    <property type="project" value="InterPro"/>
</dbReference>
<feature type="binding site" evidence="15">
    <location>
        <position position="64"/>
    </location>
    <ligand>
        <name>[2Fe-2S] cluster</name>
        <dbReference type="ChEBI" id="CHEBI:190135"/>
        <label>1</label>
    </ligand>
</feature>
<feature type="binding site" evidence="15">
    <location>
        <position position="137"/>
    </location>
    <ligand>
        <name>[2Fe-2S] cluster</name>
        <dbReference type="ChEBI" id="CHEBI:190135"/>
        <label>2</label>
    </ligand>
</feature>
<dbReference type="InterPro" id="IPR036010">
    <property type="entry name" value="2Fe-2S_ferredoxin-like_sf"/>
</dbReference>
<name>A0A1J4JGF8_9EUKA</name>
<dbReference type="PROSITE" id="PS00197">
    <property type="entry name" value="2FE2S_FER_1"/>
    <property type="match status" value="1"/>
</dbReference>
<dbReference type="RefSeq" id="XP_068349678.1">
    <property type="nucleotide sequence ID" value="XM_068495157.1"/>
</dbReference>
<keyword evidence="7 14" id="KW-0274">FAD</keyword>
<dbReference type="GO" id="GO:0016491">
    <property type="term" value="F:oxidoreductase activity"/>
    <property type="evidence" value="ECO:0007669"/>
    <property type="project" value="UniProtKB-KW"/>
</dbReference>
<comment type="cofactor">
    <cofactor evidence="12">
        <name>[2Fe-2S] cluster</name>
        <dbReference type="ChEBI" id="CHEBI:190135"/>
    </cofactor>
</comment>
<dbReference type="InterPro" id="IPR012675">
    <property type="entry name" value="Beta-grasp_dom_sf"/>
</dbReference>
<keyword evidence="8" id="KW-0560">Oxidoreductase</keyword>
<dbReference type="CDD" id="cd00207">
    <property type="entry name" value="fer2"/>
    <property type="match status" value="1"/>
</dbReference>
<organism evidence="18 19">
    <name type="scientific">Tritrichomonas foetus</name>
    <dbReference type="NCBI Taxonomy" id="1144522"/>
    <lineage>
        <taxon>Eukaryota</taxon>
        <taxon>Metamonada</taxon>
        <taxon>Parabasalia</taxon>
        <taxon>Tritrichomonadida</taxon>
        <taxon>Tritrichomonadidae</taxon>
        <taxon>Tritrichomonas</taxon>
    </lineage>
</organism>
<feature type="binding site" evidence="15">
    <location>
        <position position="1063"/>
    </location>
    <ligand>
        <name>Mo-molybdopterin</name>
        <dbReference type="ChEBI" id="CHEBI:71302"/>
    </ligand>
    <ligandPart>
        <name>Mo</name>
        <dbReference type="ChEBI" id="CHEBI:28685"/>
    </ligandPart>
</feature>
<dbReference type="Pfam" id="PF02738">
    <property type="entry name" value="MoCoBD_1"/>
    <property type="match status" value="1"/>
</dbReference>
<evidence type="ECO:0000256" key="15">
    <source>
        <dbReference type="PIRSR" id="PIRSR000127-3"/>
    </source>
</evidence>
<dbReference type="Pfam" id="PF01799">
    <property type="entry name" value="Fer2_2"/>
    <property type="match status" value="1"/>
</dbReference>
<dbReference type="SUPFAM" id="SSF54292">
    <property type="entry name" value="2Fe-2S ferredoxin-like"/>
    <property type="match status" value="1"/>
</dbReference>
<dbReference type="InterPro" id="IPR000674">
    <property type="entry name" value="Ald_Oxase/Xan_DH_a/b"/>
</dbReference>
<feature type="binding site" evidence="15">
    <location>
        <position position="69"/>
    </location>
    <ligand>
        <name>[2Fe-2S] cluster</name>
        <dbReference type="ChEBI" id="CHEBI:190135"/>
        <label>1</label>
    </ligand>
</feature>
<dbReference type="PIRSF" id="PIRSF000127">
    <property type="entry name" value="Xanthine_DH"/>
    <property type="match status" value="1"/>
</dbReference>
<evidence type="ECO:0000313" key="19">
    <source>
        <dbReference type="Proteomes" id="UP000179807"/>
    </source>
</evidence>
<keyword evidence="10 15" id="KW-0411">Iron-sulfur</keyword>
<evidence type="ECO:0000256" key="9">
    <source>
        <dbReference type="ARBA" id="ARBA00023004"/>
    </source>
</evidence>
<evidence type="ECO:0000256" key="2">
    <source>
        <dbReference type="ARBA" id="ARBA00006849"/>
    </source>
</evidence>
<dbReference type="InterPro" id="IPR006058">
    <property type="entry name" value="2Fe2S_fd_BS"/>
</dbReference>
<dbReference type="Pfam" id="PF00941">
    <property type="entry name" value="FAD_binding_5"/>
    <property type="match status" value="1"/>
</dbReference>
<evidence type="ECO:0000256" key="13">
    <source>
        <dbReference type="PIRSR" id="PIRSR000127-1"/>
    </source>
</evidence>
<dbReference type="SMART" id="SM01092">
    <property type="entry name" value="CO_deh_flav_C"/>
    <property type="match status" value="1"/>
</dbReference>
<dbReference type="SUPFAM" id="SSF47741">
    <property type="entry name" value="CO dehydrogenase ISP C-domain like"/>
    <property type="match status" value="1"/>
</dbReference>
<dbReference type="InterPro" id="IPR036856">
    <property type="entry name" value="Ald_Oxase/Xan_DH_a/b_sf"/>
</dbReference>
<dbReference type="Gene3D" id="1.10.150.120">
    <property type="entry name" value="[2Fe-2S]-binding domain"/>
    <property type="match status" value="1"/>
</dbReference>
<dbReference type="GO" id="GO:0071949">
    <property type="term" value="F:FAD binding"/>
    <property type="evidence" value="ECO:0007669"/>
    <property type="project" value="InterPro"/>
</dbReference>
<dbReference type="Gene3D" id="3.90.1170.50">
    <property type="entry name" value="Aldehyde oxidase/xanthine dehydrogenase, a/b hammerhead"/>
    <property type="match status" value="1"/>
</dbReference>
<dbReference type="InterPro" id="IPR002888">
    <property type="entry name" value="2Fe-2S-bd"/>
</dbReference>
<proteinExistence type="inferred from homology"/>
<dbReference type="InterPro" id="IPR036884">
    <property type="entry name" value="2Fe-2S-bd_dom_sf"/>
</dbReference>
<evidence type="ECO:0000256" key="4">
    <source>
        <dbReference type="ARBA" id="ARBA00022630"/>
    </source>
</evidence>
<dbReference type="InterPro" id="IPR036318">
    <property type="entry name" value="FAD-bd_PCMH-like_sf"/>
</dbReference>
<evidence type="ECO:0000256" key="12">
    <source>
        <dbReference type="ARBA" id="ARBA00034078"/>
    </source>
</evidence>
<dbReference type="VEuPathDB" id="TrichDB:TRFO_09939"/>
<dbReference type="InterPro" id="IPR002346">
    <property type="entry name" value="Mopterin_DH_FAD-bd"/>
</dbReference>
<dbReference type="PROSITE" id="PS51085">
    <property type="entry name" value="2FE2S_FER_2"/>
    <property type="match status" value="1"/>
</dbReference>
<dbReference type="InterPro" id="IPR016166">
    <property type="entry name" value="FAD-bd_PCMH"/>
</dbReference>
<dbReference type="Gene3D" id="3.30.43.10">
    <property type="entry name" value="Uridine Diphospho-n-acetylenolpyruvylglucosamine Reductase, domain 2"/>
    <property type="match status" value="1"/>
</dbReference>
<evidence type="ECO:0000256" key="6">
    <source>
        <dbReference type="ARBA" id="ARBA00022723"/>
    </source>
</evidence>
<keyword evidence="3 15" id="KW-0500">Molybdenum</keyword>
<dbReference type="SUPFAM" id="SSF56176">
    <property type="entry name" value="FAD-binding/transporter-associated domain-like"/>
    <property type="match status" value="1"/>
</dbReference>
<dbReference type="InterPro" id="IPR005107">
    <property type="entry name" value="CO_DH_flav_C"/>
</dbReference>
<dbReference type="GO" id="GO:0051537">
    <property type="term" value="F:2 iron, 2 sulfur cluster binding"/>
    <property type="evidence" value="ECO:0007669"/>
    <property type="project" value="UniProtKB-KW"/>
</dbReference>
<dbReference type="PROSITE" id="PS51387">
    <property type="entry name" value="FAD_PCMH"/>
    <property type="match status" value="1"/>
</dbReference>
<dbReference type="InterPro" id="IPR001041">
    <property type="entry name" value="2Fe-2S_ferredoxin-type"/>
</dbReference>
<evidence type="ECO:0000259" key="17">
    <source>
        <dbReference type="PROSITE" id="PS51387"/>
    </source>
</evidence>
<feature type="binding site" evidence="15">
    <location>
        <position position="94"/>
    </location>
    <ligand>
        <name>[2Fe-2S] cluster</name>
        <dbReference type="ChEBI" id="CHEBI:190135"/>
        <label>1</label>
    </ligand>
</feature>
<dbReference type="EMBL" id="MLAK01001171">
    <property type="protein sequence ID" value="OHS96541.1"/>
    <property type="molecule type" value="Genomic_DNA"/>
</dbReference>
<dbReference type="Gene3D" id="3.30.390.50">
    <property type="entry name" value="CO dehydrogenase flavoprotein, C-terminal domain"/>
    <property type="match status" value="1"/>
</dbReference>
<dbReference type="FunFam" id="3.30.365.10:FF:000003">
    <property type="entry name" value="Aldehyde oxidase 1"/>
    <property type="match status" value="1"/>
</dbReference>
<feature type="binding site" evidence="14">
    <location>
        <position position="994"/>
    </location>
    <ligand>
        <name>substrate</name>
    </ligand>
</feature>
<dbReference type="Pfam" id="PF20256">
    <property type="entry name" value="MoCoBD_2"/>
    <property type="match status" value="1"/>
</dbReference>
<comment type="cofactor">
    <cofactor evidence="15">
        <name>[2Fe-2S] cluster</name>
        <dbReference type="ChEBI" id="CHEBI:190135"/>
    </cofactor>
    <text evidence="15">Binds 2 [2Fe-2S] clusters.</text>
</comment>
<feature type="binding site" evidence="15">
    <location>
        <position position="171"/>
    </location>
    <ligand>
        <name>[2Fe-2S] cluster</name>
        <dbReference type="ChEBI" id="CHEBI:190135"/>
        <label>2</label>
    </ligand>
</feature>
<dbReference type="InterPro" id="IPR016167">
    <property type="entry name" value="FAD-bd_PCMH_sub1"/>
</dbReference>
<dbReference type="SUPFAM" id="SSF56003">
    <property type="entry name" value="Molybdenum cofactor-binding domain"/>
    <property type="match status" value="1"/>
</dbReference>
<gene>
    <name evidence="18" type="ORF">TRFO_09939</name>
</gene>
<comment type="caution">
    <text evidence="18">The sequence shown here is derived from an EMBL/GenBank/DDBJ whole genome shotgun (WGS) entry which is preliminary data.</text>
</comment>
<dbReference type="SUPFAM" id="SSF54665">
    <property type="entry name" value="CO dehydrogenase molybdoprotein N-domain-like"/>
    <property type="match status" value="1"/>
</dbReference>
<feature type="binding site" evidence="14">
    <location>
        <position position="864"/>
    </location>
    <ligand>
        <name>substrate</name>
    </ligand>
</feature>
<evidence type="ECO:0000256" key="1">
    <source>
        <dbReference type="ARBA" id="ARBA00001974"/>
    </source>
</evidence>
<dbReference type="FunFam" id="3.30.365.10:FF:000002">
    <property type="entry name" value="Xanthine dehydrogenase oxidase"/>
    <property type="match status" value="1"/>
</dbReference>
<keyword evidence="5 15" id="KW-0001">2Fe-2S</keyword>
<evidence type="ECO:0000256" key="8">
    <source>
        <dbReference type="ARBA" id="ARBA00023002"/>
    </source>
</evidence>
<dbReference type="Gene3D" id="3.30.465.10">
    <property type="match status" value="1"/>
</dbReference>
<feature type="binding site" evidence="15">
    <location>
        <position position="751"/>
    </location>
    <ligand>
        <name>Mo-molybdopterin</name>
        <dbReference type="ChEBI" id="CHEBI:71302"/>
    </ligand>
    <ligandPart>
        <name>Mo</name>
        <dbReference type="ChEBI" id="CHEBI:28685"/>
    </ligandPart>
</feature>
<feature type="binding site" evidence="14">
    <location>
        <position position="328"/>
    </location>
    <ligand>
        <name>FAD</name>
        <dbReference type="ChEBI" id="CHEBI:57692"/>
    </ligand>
</feature>
<dbReference type="Pfam" id="PF03450">
    <property type="entry name" value="CO_deh_flav_C"/>
    <property type="match status" value="1"/>
</dbReference>
<sequence length="1300" mass="145836">MLRSLSNLSRSFAVASKANVQNSIEFLLNGKKVTLHEGEFNPVQTLVSWLRSDKINLKGTKLVCGEGGCGACTVVLTQYDPITKKYVHRSVNSCLLTLGQIHGQSVTTVEHLGTKDKGLHPVQKAFVKHHAVQCGYCTPGFVMNTYSMLLNNPSPTLQEVEERFEGNICRCTGYRAIHDALRAFTKDAKEPDDITDNSECKTYIAPNPAKPLESVKPVDISYKDLHFYVPTSFEQLVELKKKHPKSAMLNGNTEIGVELKDKEPDLPAYISLHQVPELNHLAIVGNDLVFGSSTKLQDILDFCIREKTNVSENHSRLLRELKRRLQTFASTQIRNSACVAGNIACGSAATDMSNFLIGNDVILTILDVNTGETRKINMDNFYLGYRKTCLKPTDIITKFEIPLCQENEHMFVYKQALRRDDDICIVSATMRVRINKENKVEKIRLAYSGLSPSPSRARLAEDYLTGKEFTLENIQKCYDLILKEFPLDELSPGGRVEFRKQLSSSFLFRFFNQVEKERGRVYDKSSTEELPRPHAKFGIQTHMTSKGCECDRQKQSMYEPIHHRWSEQMTTGQASYTIDMLTPTRGLYGGVVMSTVPHGIIKKADYSKCLAVPGVVDVVTYKDVQGINLVGDVINDEEVFAEKEVKFVGQSIAMVLAEDNETAWRAAKLAEIEYEELPSVLSIRQAIEKQNYFEPRHHIKKGNPEEAFKKCKYVIEGEMEMGGQEQLYLETQNCIVEPLEDKKLRIYSSTQAPTTSQVQAARATGVDMKDIDVEVHRLGGGFGGKETRAACQSNMCSVAARKHNRPIRLVLDRKTDLEVSGGRHPMLCKYKVGFDENGKIDAYWADIYANCGWSVDISIAVTDRSLFHIDGGYSIPNFFTQAFLCQTNLPTNTAFRGFGAPQAAFFADEIIDQVASRVNKPPEEVRKLNMYKEGDKTHFGTVLKNNRIRESWDIIDKQFEFAKMRKEVDEFNRTHRYKKRGIAMIPLKFGISFTFGTLNQAGALIQIYKDGSILASHAGIEMGQGLNTKLIQIVASTLRVPHDIIRIDNTSTNKVPNTSPTAASSGTDLNGWALHLACLELNKRLDKYRTPDRTWKEAVFAAYLAKENLTGQARYATPGIIWDWVKGVGNPFYYYAYGAAASLVEIDLLTGDHVVHRTDLVYDVGRPINPAIDMGQVEGAFMQGYGLITMEELIHGDNENYKWMKPGYNKTNNIGYYKVPGFNDVPAQFNVSFLEGGDNEVGIYSTKAVGEPPLLLANSIGLAIKDAIKYARKENGLSEQFQLHYPLTAARIKEFTSAKI</sequence>
<evidence type="ECO:0000256" key="11">
    <source>
        <dbReference type="ARBA" id="ARBA00023027"/>
    </source>
</evidence>
<feature type="domain" description="FAD-binding PCMH-type" evidence="17">
    <location>
        <begin position="220"/>
        <end position="406"/>
    </location>
</feature>
<feature type="binding site" evidence="15">
    <location>
        <position position="896"/>
    </location>
    <ligand>
        <name>Mo-molybdopterin</name>
        <dbReference type="ChEBI" id="CHEBI:71302"/>
    </ligand>
    <ligandPart>
        <name>Mo</name>
        <dbReference type="ChEBI" id="CHEBI:28685"/>
    </ligandPart>
</feature>
<feature type="binding site" evidence="15">
    <location>
        <position position="72"/>
    </location>
    <ligand>
        <name>[2Fe-2S] cluster</name>
        <dbReference type="ChEBI" id="CHEBI:190135"/>
        <label>1</label>
    </ligand>
</feature>
<keyword evidence="4" id="KW-0285">Flavoprotein</keyword>
<reference evidence="18" key="1">
    <citation type="submission" date="2016-10" db="EMBL/GenBank/DDBJ databases">
        <authorList>
            <person name="Benchimol M."/>
            <person name="Almeida L.G."/>
            <person name="Vasconcelos A.T."/>
            <person name="Perreira-Neves A."/>
            <person name="Rosa I.A."/>
            <person name="Tasca T."/>
            <person name="Bogo M.R."/>
            <person name="de Souza W."/>
        </authorList>
    </citation>
    <scope>NUCLEOTIDE SEQUENCE [LARGE SCALE GENOMIC DNA]</scope>
    <source>
        <strain evidence="18">K</strain>
    </source>
</reference>
<dbReference type="PANTHER" id="PTHR45444">
    <property type="entry name" value="XANTHINE DEHYDROGENASE"/>
    <property type="match status" value="1"/>
</dbReference>
<dbReference type="SUPFAM" id="SSF55447">
    <property type="entry name" value="CO dehydrogenase flavoprotein C-terminal domain-like"/>
    <property type="match status" value="1"/>
</dbReference>
<evidence type="ECO:0000256" key="3">
    <source>
        <dbReference type="ARBA" id="ARBA00022505"/>
    </source>
</evidence>
<feature type="domain" description="2Fe-2S ferredoxin-type" evidence="16">
    <location>
        <begin position="22"/>
        <end position="112"/>
    </location>
</feature>
<keyword evidence="19" id="KW-1185">Reference proteome</keyword>
<dbReference type="InterPro" id="IPR016208">
    <property type="entry name" value="Ald_Oxase/xanthine_DH-like"/>
</dbReference>
<evidence type="ECO:0000313" key="18">
    <source>
        <dbReference type="EMBL" id="OHS96541.1"/>
    </source>
</evidence>
<feature type="active site" description="Proton acceptor" evidence="13">
    <location>
        <position position="1251"/>
    </location>
</feature>
<dbReference type="InterPro" id="IPR036683">
    <property type="entry name" value="CO_DH_flav_C_dom_sf"/>
</dbReference>
<keyword evidence="9 15" id="KW-0408">Iron</keyword>
<dbReference type="Pfam" id="PF01315">
    <property type="entry name" value="Ald_Xan_dh_C"/>
    <property type="match status" value="1"/>
</dbReference>
<keyword evidence="6 15" id="KW-0479">Metal-binding</keyword>
<feature type="binding site" evidence="15">
    <location>
        <position position="134"/>
    </location>
    <ligand>
        <name>[2Fe-2S] cluster</name>
        <dbReference type="ChEBI" id="CHEBI:190135"/>
        <label>2</label>
    </ligand>
</feature>
<feature type="binding site" evidence="14">
    <location>
        <position position="351"/>
    </location>
    <ligand>
        <name>FAD</name>
        <dbReference type="ChEBI" id="CHEBI:57692"/>
    </ligand>
</feature>
<dbReference type="InterPro" id="IPR016169">
    <property type="entry name" value="FAD-bd_PCMH_sub2"/>
</dbReference>
<dbReference type="FunFam" id="3.10.20.30:FF:000012">
    <property type="entry name" value="Xanthine dehydrogenase/oxidase"/>
    <property type="match status" value="1"/>
</dbReference>
<evidence type="ECO:0000259" key="16">
    <source>
        <dbReference type="PROSITE" id="PS51085"/>
    </source>
</evidence>
<evidence type="ECO:0000256" key="14">
    <source>
        <dbReference type="PIRSR" id="PIRSR000127-2"/>
    </source>
</evidence>
<comment type="cofactor">
    <cofactor evidence="1 14">
        <name>FAD</name>
        <dbReference type="ChEBI" id="CHEBI:57692"/>
    </cofactor>
</comment>
<dbReference type="Gene3D" id="3.30.365.10">
    <property type="entry name" value="Aldehyde oxidase/xanthine dehydrogenase, molybdopterin binding domain"/>
    <property type="match status" value="4"/>
</dbReference>
<dbReference type="InterPro" id="IPR008274">
    <property type="entry name" value="AldOxase/xan_DH_MoCoBD1"/>
</dbReference>
<accession>A0A1J4JGF8</accession>
<dbReference type="InterPro" id="IPR037165">
    <property type="entry name" value="AldOxase/xan_DH_Mopterin-bd_sf"/>
</dbReference>
<dbReference type="SMART" id="SM01008">
    <property type="entry name" value="Ald_Xan_dh_C"/>
    <property type="match status" value="1"/>
</dbReference>
<feature type="binding site" evidence="14">
    <location>
        <position position="414"/>
    </location>
    <ligand>
        <name>FAD</name>
        <dbReference type="ChEBI" id="CHEBI:57692"/>
    </ligand>
</feature>
<comment type="cofactor">
    <cofactor evidence="15">
        <name>Mo-molybdopterin</name>
        <dbReference type="ChEBI" id="CHEBI:71302"/>
    </cofactor>
    <text evidence="15">Binds 1 Mo-molybdopterin (Mo-MPT) cofactor per subunit.</text>
</comment>
<evidence type="ECO:0000256" key="10">
    <source>
        <dbReference type="ARBA" id="ARBA00023014"/>
    </source>
</evidence>
<feature type="binding site" evidence="14">
    <location>
        <position position="786"/>
    </location>
    <ligand>
        <name>substrate</name>
    </ligand>
</feature>
<dbReference type="Proteomes" id="UP000179807">
    <property type="component" value="Unassembled WGS sequence"/>
</dbReference>
<dbReference type="PANTHER" id="PTHR45444:SF3">
    <property type="entry name" value="XANTHINE DEHYDROGENASE"/>
    <property type="match status" value="1"/>
</dbReference>